<dbReference type="EMBL" id="LYPA01000080">
    <property type="protein sequence ID" value="OBR62282.1"/>
    <property type="molecule type" value="Genomic_DNA"/>
</dbReference>
<dbReference type="SUPFAM" id="SSF111126">
    <property type="entry name" value="Ligand-binding domain in the NO signalling and Golgi transport"/>
    <property type="match status" value="1"/>
</dbReference>
<organism evidence="2 3">
    <name type="scientific">Paenibacillus oryzae</name>
    <dbReference type="NCBI Taxonomy" id="1844972"/>
    <lineage>
        <taxon>Bacteria</taxon>
        <taxon>Bacillati</taxon>
        <taxon>Bacillota</taxon>
        <taxon>Bacilli</taxon>
        <taxon>Bacillales</taxon>
        <taxon>Paenibacillaceae</taxon>
        <taxon>Paenibacillus</taxon>
    </lineage>
</organism>
<dbReference type="AlphaFoldDB" id="A0A1A5Y9M3"/>
<feature type="domain" description="4-vinyl reductase 4VR" evidence="1">
    <location>
        <begin position="93"/>
        <end position="155"/>
    </location>
</feature>
<dbReference type="PANTHER" id="PTHR35090:SF2">
    <property type="entry name" value="ARSR FAMILY TRANSCRIPTIONAL REGULATOR"/>
    <property type="match status" value="1"/>
</dbReference>
<dbReference type="Gene3D" id="3.30.1380.20">
    <property type="entry name" value="Trafficking protein particle complex subunit 3"/>
    <property type="match status" value="1"/>
</dbReference>
<evidence type="ECO:0000313" key="3">
    <source>
        <dbReference type="Proteomes" id="UP000092024"/>
    </source>
</evidence>
<dbReference type="Pfam" id="PF02830">
    <property type="entry name" value="V4R"/>
    <property type="match status" value="1"/>
</dbReference>
<evidence type="ECO:0000313" key="2">
    <source>
        <dbReference type="EMBL" id="OBR62282.1"/>
    </source>
</evidence>
<gene>
    <name evidence="2" type="ORF">A7K91_01270</name>
</gene>
<dbReference type="PANTHER" id="PTHR35090">
    <property type="entry name" value="DNA-DIRECTED RNA POLYMERASE SUBUNIT I"/>
    <property type="match status" value="1"/>
</dbReference>
<dbReference type="STRING" id="1844972.A7K91_01270"/>
<keyword evidence="3" id="KW-1185">Reference proteome</keyword>
<sequence length="155" mass="17305">MKTNQAVTETFTFEDMKKISRSKLGNSVPIELYRAIRLIGMYQGLPMKGRATTMTLGRKIGESLPISSAEELLDLFRELKIGDPEVVSNDGNKIHIAVKDCFCEGLPEINGNLVCDLEGAIMEGALSKLYKKRVTVREIKCNVNGDDCCEYEIRL</sequence>
<proteinExistence type="predicted"/>
<dbReference type="OrthoDB" id="2601402at2"/>
<accession>A0A1A5Y9M3</accession>
<reference evidence="2 3" key="1">
    <citation type="submission" date="2016-05" db="EMBL/GenBank/DDBJ databases">
        <title>Paenibacillus oryzae. sp. nov., isolated from the rice root.</title>
        <authorList>
            <person name="Zhang J."/>
            <person name="Zhang X."/>
        </authorList>
    </citation>
    <scope>NUCLEOTIDE SEQUENCE [LARGE SCALE GENOMIC DNA]</scope>
    <source>
        <strain evidence="2 3">1DrF-4</strain>
    </source>
</reference>
<evidence type="ECO:0000259" key="1">
    <source>
        <dbReference type="SMART" id="SM00989"/>
    </source>
</evidence>
<dbReference type="InterPro" id="IPR004096">
    <property type="entry name" value="V4R"/>
</dbReference>
<dbReference type="RefSeq" id="WP_068687141.1">
    <property type="nucleotide sequence ID" value="NZ_LYPA01000080.1"/>
</dbReference>
<dbReference type="SMART" id="SM00989">
    <property type="entry name" value="V4R"/>
    <property type="match status" value="1"/>
</dbReference>
<protein>
    <submittedName>
        <fullName evidence="2">4-vinyl reductase</fullName>
    </submittedName>
</protein>
<dbReference type="InterPro" id="IPR024096">
    <property type="entry name" value="NO_sig/Golgi_transp_ligand-bd"/>
</dbReference>
<name>A0A1A5Y9M3_9BACL</name>
<dbReference type="Proteomes" id="UP000092024">
    <property type="component" value="Unassembled WGS sequence"/>
</dbReference>
<comment type="caution">
    <text evidence="2">The sequence shown here is derived from an EMBL/GenBank/DDBJ whole genome shotgun (WGS) entry which is preliminary data.</text>
</comment>